<dbReference type="EMBL" id="OK040777">
    <property type="protein sequence ID" value="UDL14657.1"/>
    <property type="molecule type" value="Genomic_DNA"/>
</dbReference>
<proteinExistence type="predicted"/>
<dbReference type="RefSeq" id="YP_010678168.1">
    <property type="nucleotide sequence ID" value="NC_071031.1"/>
</dbReference>
<organism evidence="1 2">
    <name type="scientific">Arthrobacter phage KeAlii</name>
    <dbReference type="NCBI Taxonomy" id="2885973"/>
    <lineage>
        <taxon>Viruses</taxon>
        <taxon>Duplodnaviria</taxon>
        <taxon>Heunggongvirae</taxon>
        <taxon>Uroviricota</taxon>
        <taxon>Caudoviricetes</taxon>
        <taxon>Casidaviridae</taxon>
        <taxon>Manhattanvirus</taxon>
        <taxon>Manhattanvirus kealii</taxon>
    </lineage>
</organism>
<reference evidence="1" key="1">
    <citation type="submission" date="2024-06" db="EMBL/GenBank/DDBJ databases">
        <authorList>
            <person name="Valenzuela N."/>
            <person name="Pablo J."/>
            <person name="Strother B."/>
            <person name="Cravalho Y."/>
            <person name="Barto Z."/>
            <person name="Kane C."/>
            <person name="Chong R.A."/>
            <person name="Kawasaki K."/>
            <person name="Cruz S."/>
            <person name="Porter M.L."/>
            <person name="Pearce R."/>
            <person name="Hohenstein G."/>
            <person name="Li K."/>
            <person name="Kaniho J."/>
            <person name="Sadones M."/>
            <person name="Hamlin F."/>
            <person name="Daniels M."/>
            <person name="McKee K."/>
            <person name="Furlong K.P."/>
            <person name="Rudner A.D."/>
            <person name="Beyer A.R."/>
            <person name="Edgington N.P."/>
            <person name="Freise A.C."/>
            <person name="Garcia Costas A.M."/>
            <person name="Gibb B.P."/>
            <person name="Klyczek K.K."/>
            <person name="Swerdlow S.J."/>
            <person name="Garlena R.A."/>
            <person name="Russell D.A."/>
            <person name="Jacobs-Sera D."/>
            <person name="Hatfull G.F."/>
        </authorList>
    </citation>
    <scope>NUCLEOTIDE SEQUENCE</scope>
</reference>
<evidence type="ECO:0000313" key="1">
    <source>
        <dbReference type="EMBL" id="UDL14657.1"/>
    </source>
</evidence>
<gene>
    <name evidence="1" type="primary">51</name>
    <name evidence="1" type="ORF">SEA_KEALII_51</name>
</gene>
<sequence length="64" mass="6720">MTPQTAFTAARNAGKPVTLHFSDGRVLTGVPQRLVTPGYAAVLNADGTLSPAFLVDQIIEVRPA</sequence>
<keyword evidence="2" id="KW-1185">Reference proteome</keyword>
<evidence type="ECO:0000313" key="2">
    <source>
        <dbReference type="Proteomes" id="UP000827862"/>
    </source>
</evidence>
<dbReference type="Proteomes" id="UP000827862">
    <property type="component" value="Segment"/>
</dbReference>
<accession>A0AA95B8C4</accession>
<dbReference type="GeneID" id="77954559"/>
<dbReference type="KEGG" id="vg:77954559"/>
<protein>
    <submittedName>
        <fullName evidence="1">RNA binding protein</fullName>
    </submittedName>
</protein>
<name>A0AA95B8C4_9CAUD</name>